<evidence type="ECO:0000256" key="1">
    <source>
        <dbReference type="SAM" id="Phobius"/>
    </source>
</evidence>
<proteinExistence type="predicted"/>
<protein>
    <recommendedName>
        <fullName evidence="4">Cation-transporting P-type ATPase C-terminal domain-containing protein</fullName>
    </recommendedName>
</protein>
<dbReference type="PATRIC" id="fig|838561.3.peg.438"/>
<organism evidence="2 3">
    <name type="scientific">Spiroplasma mirum ATCC 29335</name>
    <dbReference type="NCBI Taxonomy" id="838561"/>
    <lineage>
        <taxon>Bacteria</taxon>
        <taxon>Bacillati</taxon>
        <taxon>Mycoplasmatota</taxon>
        <taxon>Mollicutes</taxon>
        <taxon>Entomoplasmatales</taxon>
        <taxon>Spiroplasmataceae</taxon>
        <taxon>Spiroplasma</taxon>
    </lineage>
</organism>
<dbReference type="EMBL" id="CP006720">
    <property type="protein sequence ID" value="AHI57804.1"/>
    <property type="molecule type" value="Genomic_DNA"/>
</dbReference>
<dbReference type="SUPFAM" id="SSF81665">
    <property type="entry name" value="Calcium ATPase, transmembrane domain M"/>
    <property type="match status" value="1"/>
</dbReference>
<dbReference type="InterPro" id="IPR023298">
    <property type="entry name" value="ATPase_P-typ_TM_dom_sf"/>
</dbReference>
<dbReference type="HOGENOM" id="CLU_2525866_0_0_14"/>
<feature type="transmembrane region" description="Helical" evidence="1">
    <location>
        <begin position="53"/>
        <end position="72"/>
    </location>
</feature>
<evidence type="ECO:0008006" key="4">
    <source>
        <dbReference type="Google" id="ProtNLM"/>
    </source>
</evidence>
<dbReference type="STRING" id="838561.P344_02285"/>
<gene>
    <name evidence="2" type="ORF">P344_02285</name>
</gene>
<sequence length="84" mass="9701">MIMMMRTNKINIFKDASPLKLVVPIAMILGVVLLLPYLPKISTWLQLVPPDPIWYAYLVGLLVIFILISSLLKIGYLKIYKKWL</sequence>
<evidence type="ECO:0000313" key="3">
    <source>
        <dbReference type="Proteomes" id="UP000019260"/>
    </source>
</evidence>
<keyword evidence="1" id="KW-0812">Transmembrane</keyword>
<reference evidence="2 3" key="1">
    <citation type="submission" date="2013-09" db="EMBL/GenBank/DDBJ databases">
        <title>Complete genome sequence of Spiroplasma mirum suckling mouse cataract agent.</title>
        <authorList>
            <person name="Landry C.A."/>
            <person name="Bastian F.O."/>
            <person name="Thune R.L."/>
        </authorList>
    </citation>
    <scope>NUCLEOTIDE SEQUENCE [LARGE SCALE GENOMIC DNA]</scope>
    <source>
        <strain evidence="2 3">SMCA</strain>
    </source>
</reference>
<dbReference type="eggNOG" id="COG0474">
    <property type="taxonomic scope" value="Bacteria"/>
</dbReference>
<dbReference type="AlphaFoldDB" id="W6AVR7"/>
<feature type="transmembrane region" description="Helical" evidence="1">
    <location>
        <begin position="21"/>
        <end position="38"/>
    </location>
</feature>
<accession>W6AVR7</accession>
<dbReference type="KEGG" id="smia:P344_02285"/>
<dbReference type="Proteomes" id="UP000019260">
    <property type="component" value="Chromosome"/>
</dbReference>
<keyword evidence="1" id="KW-1133">Transmembrane helix</keyword>
<name>W6AVR7_9MOLU</name>
<keyword evidence="1" id="KW-0472">Membrane</keyword>
<evidence type="ECO:0000313" key="2">
    <source>
        <dbReference type="EMBL" id="AHI57804.1"/>
    </source>
</evidence>
<keyword evidence="3" id="KW-1185">Reference proteome</keyword>